<organism evidence="4 5">
    <name type="scientific">Lutimonas vermicola</name>
    <dbReference type="NCBI Taxonomy" id="414288"/>
    <lineage>
        <taxon>Bacteria</taxon>
        <taxon>Pseudomonadati</taxon>
        <taxon>Bacteroidota</taxon>
        <taxon>Flavobacteriia</taxon>
        <taxon>Flavobacteriales</taxon>
        <taxon>Flavobacteriaceae</taxon>
        <taxon>Lutimonas</taxon>
    </lineage>
</organism>
<name>A0ABU9KZW5_9FLAO</name>
<dbReference type="SUPFAM" id="SSF51419">
    <property type="entry name" value="PLP-binding barrel"/>
    <property type="match status" value="1"/>
</dbReference>
<dbReference type="InterPro" id="IPR042208">
    <property type="entry name" value="D-ser_dehydrat-like_sf"/>
</dbReference>
<accession>A0ABU9KZW5</accession>
<dbReference type="Proteomes" id="UP001474120">
    <property type="component" value="Unassembled WGS sequence"/>
</dbReference>
<dbReference type="PANTHER" id="PTHR28004">
    <property type="entry name" value="ZGC:162816-RELATED"/>
    <property type="match status" value="1"/>
</dbReference>
<comment type="similarity">
    <text evidence="1">Belongs to the DSD1 family.</text>
</comment>
<dbReference type="SMART" id="SM01119">
    <property type="entry name" value="D-ser_dehydrat"/>
    <property type="match status" value="1"/>
</dbReference>
<proteinExistence type="inferred from homology"/>
<evidence type="ECO:0000256" key="1">
    <source>
        <dbReference type="ARBA" id="ARBA00005323"/>
    </source>
</evidence>
<dbReference type="InterPro" id="IPR029066">
    <property type="entry name" value="PLP-binding_barrel"/>
</dbReference>
<keyword evidence="5" id="KW-1185">Reference proteome</keyword>
<feature type="domain" description="D-serine dehydratase-like" evidence="3">
    <location>
        <begin position="262"/>
        <end position="351"/>
    </location>
</feature>
<dbReference type="InterPro" id="IPR001608">
    <property type="entry name" value="Ala_racemase_N"/>
</dbReference>
<evidence type="ECO:0000313" key="4">
    <source>
        <dbReference type="EMBL" id="MEL4455383.1"/>
    </source>
</evidence>
<keyword evidence="2" id="KW-0456">Lyase</keyword>
<dbReference type="Gene3D" id="3.20.20.10">
    <property type="entry name" value="Alanine racemase"/>
    <property type="match status" value="1"/>
</dbReference>
<dbReference type="Pfam" id="PF01168">
    <property type="entry name" value="Ala_racemase_N"/>
    <property type="match status" value="1"/>
</dbReference>
<evidence type="ECO:0000313" key="5">
    <source>
        <dbReference type="Proteomes" id="UP001474120"/>
    </source>
</evidence>
<dbReference type="InterPro" id="IPR051466">
    <property type="entry name" value="D-amino_acid_metab_enzyme"/>
</dbReference>
<protein>
    <submittedName>
        <fullName evidence="4">D-TA family PLP-dependent enzyme</fullName>
    </submittedName>
</protein>
<gene>
    <name evidence="4" type="ORF">AABB81_05710</name>
</gene>
<dbReference type="PANTHER" id="PTHR28004:SF2">
    <property type="entry name" value="D-SERINE DEHYDRATASE"/>
    <property type="match status" value="1"/>
</dbReference>
<dbReference type="InterPro" id="IPR026956">
    <property type="entry name" value="D-ser_dehydrat-like_dom"/>
</dbReference>
<dbReference type="RefSeq" id="WP_342159203.1">
    <property type="nucleotide sequence ID" value="NZ_JBCDNA010000001.1"/>
</dbReference>
<dbReference type="Pfam" id="PF14031">
    <property type="entry name" value="D-ser_dehydrat"/>
    <property type="match status" value="1"/>
</dbReference>
<dbReference type="Gene3D" id="2.40.37.20">
    <property type="entry name" value="D-serine dehydratase-like domain"/>
    <property type="match status" value="1"/>
</dbReference>
<sequence length="371" mass="41691">MRNSKWYELSDNSKVISPSLLVYPQRIQQNAELMLHIAKNPERLRPHIKTHKMVEIIQLQLELGISKFKCATLSEAEILAKAGAKDVLLAMQPVSVQLEKFTELIVKYPRTGFSTLVDSMAARNAFEEVALAKDMMIALWLDINNGMNRTGIIPGEEAKNLYISLKNCPSLDVKGLHVYDGHIHDSDPILRARNCDQDYQAVLNLQRDLELQGHAIPVVIAGGTPTFPIHEKRKNVELSPGTPMLWDEGYGRNYTDLAFLPAAVLLTRIISKPDKNLLCFDLGHKSVASEMTLPRVKFLGNHDFLQVSQSEEHLVVKCRNSHLYDLGQALYAVPVHICPTVSKYPEALTVENHVITGTWTVAARDHTLNEY</sequence>
<comment type="caution">
    <text evidence="4">The sequence shown here is derived from an EMBL/GenBank/DDBJ whole genome shotgun (WGS) entry which is preliminary data.</text>
</comment>
<dbReference type="EMBL" id="JBCDNA010000001">
    <property type="protein sequence ID" value="MEL4455383.1"/>
    <property type="molecule type" value="Genomic_DNA"/>
</dbReference>
<reference evidence="4 5" key="1">
    <citation type="submission" date="2024-04" db="EMBL/GenBank/DDBJ databases">
        <title>whole genome sequencing of Lutimonas vermicola strain IMCC1616.</title>
        <authorList>
            <person name="Bae S.S."/>
        </authorList>
    </citation>
    <scope>NUCLEOTIDE SEQUENCE [LARGE SCALE GENOMIC DNA]</scope>
    <source>
        <strain evidence="4 5">IMCC1616</strain>
    </source>
</reference>
<evidence type="ECO:0000256" key="2">
    <source>
        <dbReference type="ARBA" id="ARBA00023239"/>
    </source>
</evidence>
<dbReference type="CDD" id="cd06821">
    <property type="entry name" value="PLPDE_III_D-TA"/>
    <property type="match status" value="1"/>
</dbReference>
<evidence type="ECO:0000259" key="3">
    <source>
        <dbReference type="SMART" id="SM01119"/>
    </source>
</evidence>